<dbReference type="Proteomes" id="UP001473302">
    <property type="component" value="Unassembled WGS sequence"/>
</dbReference>
<protein>
    <recommendedName>
        <fullName evidence="2">Cas12f1-like TNB domain-containing protein</fullName>
    </recommendedName>
</protein>
<evidence type="ECO:0000313" key="4">
    <source>
        <dbReference type="Proteomes" id="UP001473302"/>
    </source>
</evidence>
<proteinExistence type="predicted"/>
<evidence type="ECO:0000256" key="1">
    <source>
        <dbReference type="ARBA" id="ARBA00023125"/>
    </source>
</evidence>
<dbReference type="EMBL" id="BAABUK010000037">
    <property type="protein sequence ID" value="GAA5816997.1"/>
    <property type="molecule type" value="Genomic_DNA"/>
</dbReference>
<comment type="caution">
    <text evidence="3">The sequence shown here is derived from an EMBL/GenBank/DDBJ whole genome shotgun (WGS) entry which is preliminary data.</text>
</comment>
<accession>A0ABP9ZD06</accession>
<keyword evidence="4" id="KW-1185">Reference proteome</keyword>
<sequence length="107" mass="12070">MMRTQEGKPLNEFLSGRFSQYQQKVPLVIFGAEETRCGVTGVSWRALKKREAEGRLSAITIDEYLTSQICSVCGHRTLKDVLCETCNKIWQRDDNAARNMLAVATSI</sequence>
<reference evidence="3 4" key="1">
    <citation type="submission" date="2024-04" db="EMBL/GenBank/DDBJ databases">
        <title>genome sequences of Mucor flavus KT1a and Helicostylum pulchrum KT1b strains isolated from the surface of a dry-aged beef.</title>
        <authorList>
            <person name="Toyotome T."/>
            <person name="Hosono M."/>
            <person name="Torimaru M."/>
            <person name="Fukuda K."/>
            <person name="Mikami N."/>
        </authorList>
    </citation>
    <scope>NUCLEOTIDE SEQUENCE [LARGE SCALE GENOMIC DNA]</scope>
    <source>
        <strain evidence="3 4">KT1a</strain>
    </source>
</reference>
<dbReference type="Pfam" id="PF07282">
    <property type="entry name" value="Cas12f1-like_TNB"/>
    <property type="match status" value="1"/>
</dbReference>
<evidence type="ECO:0000313" key="3">
    <source>
        <dbReference type="EMBL" id="GAA5816997.1"/>
    </source>
</evidence>
<organism evidence="3 4">
    <name type="scientific">Mucor flavus</name>
    <dbReference type="NCBI Taxonomy" id="439312"/>
    <lineage>
        <taxon>Eukaryota</taxon>
        <taxon>Fungi</taxon>
        <taxon>Fungi incertae sedis</taxon>
        <taxon>Mucoromycota</taxon>
        <taxon>Mucoromycotina</taxon>
        <taxon>Mucoromycetes</taxon>
        <taxon>Mucorales</taxon>
        <taxon>Mucorineae</taxon>
        <taxon>Mucoraceae</taxon>
        <taxon>Mucor</taxon>
    </lineage>
</organism>
<name>A0ABP9ZD06_9FUNG</name>
<feature type="domain" description="Cas12f1-like TNB" evidence="2">
    <location>
        <begin position="57"/>
        <end position="100"/>
    </location>
</feature>
<gene>
    <name evidence="3" type="ORF">MFLAVUS_010532</name>
</gene>
<evidence type="ECO:0000259" key="2">
    <source>
        <dbReference type="Pfam" id="PF07282"/>
    </source>
</evidence>
<dbReference type="InterPro" id="IPR010095">
    <property type="entry name" value="Cas12f1-like_TNB"/>
</dbReference>
<keyword evidence="1" id="KW-0238">DNA-binding</keyword>